<sequence>MNDIDHRKKPGAWTRLAHRLGQSTVLAAALWAGATAPAAAQADWPAKPIRFIVGFPPGSSPDVAARALAPGLIQALGQPVVVENRSGVTGMLAAEAVARAPNDGYTFLVTSGSSMSISIHTLPRVPINPEKDLMPVAAVARIELFLVSDARQSFRNFQELLAYAKAHPGKLTYGSPGTGSAPHVATEMLRAQSGINVVHAPYRGASPALQDLLGGTTQFLFDPGIALEHVRGGRLRLLAVGSTKRSPLFPDTPTVRELGLADFDAGTTHGIYAPAGTPTAIVNRMNAEINKLLAQPQVAQQFTAIGAEATPMSPAQFGALIQRDSARYGAIVRERGIKE</sequence>
<accession>A0A1L1PT13</accession>
<reference evidence="3" key="2">
    <citation type="submission" date="2014-11" db="EMBL/GenBank/DDBJ databases">
        <title>Draft genome sequence of Hydrogenophaga intermedia S1.</title>
        <authorList>
            <person name="Gan H.M."/>
            <person name="Chew T.H."/>
            <person name="Stolz A."/>
        </authorList>
    </citation>
    <scope>NUCLEOTIDE SEQUENCE [LARGE SCALE GENOMIC DNA]</scope>
    <source>
        <strain evidence="3">S1</strain>
    </source>
</reference>
<dbReference type="Gene3D" id="3.40.190.10">
    <property type="entry name" value="Periplasmic binding protein-like II"/>
    <property type="match status" value="1"/>
</dbReference>
<name>A0A1L1PT13_HYDIT</name>
<gene>
    <name evidence="2" type="primary">bhbB</name>
    <name evidence="2" type="ORF">BN948_04508</name>
</gene>
<dbReference type="PANTHER" id="PTHR42928:SF5">
    <property type="entry name" value="BLR1237 PROTEIN"/>
    <property type="match status" value="1"/>
</dbReference>
<dbReference type="InterPro" id="IPR005064">
    <property type="entry name" value="BUG"/>
</dbReference>
<dbReference type="Proteomes" id="UP000028878">
    <property type="component" value="Unassembled WGS sequence"/>
</dbReference>
<dbReference type="EMBL" id="CCAE010000063">
    <property type="protein sequence ID" value="CDN90067.1"/>
    <property type="molecule type" value="Genomic_DNA"/>
</dbReference>
<protein>
    <submittedName>
        <fullName evidence="2">BhbB</fullName>
    </submittedName>
</protein>
<dbReference type="Pfam" id="PF03401">
    <property type="entry name" value="TctC"/>
    <property type="match status" value="1"/>
</dbReference>
<evidence type="ECO:0000256" key="1">
    <source>
        <dbReference type="ARBA" id="ARBA00006987"/>
    </source>
</evidence>
<dbReference type="AlphaFoldDB" id="A0A1L1PT13"/>
<proteinExistence type="inferred from homology"/>
<comment type="similarity">
    <text evidence="1">Belongs to the UPF0065 (bug) family.</text>
</comment>
<dbReference type="Gene3D" id="3.40.190.150">
    <property type="entry name" value="Bordetella uptake gene, domain 1"/>
    <property type="match status" value="1"/>
</dbReference>
<dbReference type="RefSeq" id="WP_009518970.1">
    <property type="nucleotide sequence ID" value="NZ_CCAE010000063.1"/>
</dbReference>
<keyword evidence="3" id="KW-1185">Reference proteome</keyword>
<organism evidence="2 3">
    <name type="scientific">Hydrogenophaga intermedia</name>
    <dbReference type="NCBI Taxonomy" id="65786"/>
    <lineage>
        <taxon>Bacteria</taxon>
        <taxon>Pseudomonadati</taxon>
        <taxon>Pseudomonadota</taxon>
        <taxon>Betaproteobacteria</taxon>
        <taxon>Burkholderiales</taxon>
        <taxon>Comamonadaceae</taxon>
        <taxon>Hydrogenophaga</taxon>
    </lineage>
</organism>
<dbReference type="PIRSF" id="PIRSF017082">
    <property type="entry name" value="YflP"/>
    <property type="match status" value="1"/>
</dbReference>
<dbReference type="CDD" id="cd13578">
    <property type="entry name" value="PBP2_Bug27"/>
    <property type="match status" value="1"/>
</dbReference>
<reference evidence="3" key="1">
    <citation type="submission" date="2014-02" db="EMBL/GenBank/DDBJ databases">
        <authorList>
            <person name="Gan H."/>
        </authorList>
    </citation>
    <scope>NUCLEOTIDE SEQUENCE [LARGE SCALE GENOMIC DNA]</scope>
    <source>
        <strain evidence="3">S1</strain>
    </source>
</reference>
<evidence type="ECO:0000313" key="3">
    <source>
        <dbReference type="Proteomes" id="UP000028878"/>
    </source>
</evidence>
<evidence type="ECO:0000313" key="2">
    <source>
        <dbReference type="EMBL" id="CDN90067.1"/>
    </source>
</evidence>
<dbReference type="InterPro" id="IPR042100">
    <property type="entry name" value="Bug_dom1"/>
</dbReference>
<dbReference type="PANTHER" id="PTHR42928">
    <property type="entry name" value="TRICARBOXYLATE-BINDING PROTEIN"/>
    <property type="match status" value="1"/>
</dbReference>